<dbReference type="SUPFAM" id="SSF52058">
    <property type="entry name" value="L domain-like"/>
    <property type="match status" value="2"/>
</dbReference>
<keyword evidence="12" id="KW-1185">Reference proteome</keyword>
<keyword evidence="9" id="KW-0472">Membrane</keyword>
<dbReference type="PRINTS" id="PR00364">
    <property type="entry name" value="DISEASERSIST"/>
</dbReference>
<dbReference type="FunFam" id="1.10.10.10:FF:000322">
    <property type="entry name" value="Probable disease resistance protein At1g63360"/>
    <property type="match status" value="1"/>
</dbReference>
<dbReference type="GO" id="GO:0098542">
    <property type="term" value="P:defense response to other organism"/>
    <property type="evidence" value="ECO:0007669"/>
    <property type="project" value="TreeGrafter"/>
</dbReference>
<evidence type="ECO:0000256" key="3">
    <source>
        <dbReference type="ARBA" id="ARBA00022614"/>
    </source>
</evidence>
<dbReference type="FunFam" id="3.40.50.300:FF:001091">
    <property type="entry name" value="Probable disease resistance protein At1g61300"/>
    <property type="match status" value="1"/>
</dbReference>
<gene>
    <name evidence="11" type="ORF">H5410_062618</name>
</gene>
<keyword evidence="7" id="KW-0067">ATP-binding</keyword>
<keyword evidence="3" id="KW-0433">Leucine-rich repeat</keyword>
<comment type="subcellular location">
    <subcellularLocation>
        <location evidence="1">Membrane</location>
        <topology evidence="1">Peripheral membrane protein</topology>
    </subcellularLocation>
</comment>
<evidence type="ECO:0000256" key="6">
    <source>
        <dbReference type="ARBA" id="ARBA00022821"/>
    </source>
</evidence>
<dbReference type="InterPro" id="IPR044974">
    <property type="entry name" value="Disease_R_plants"/>
</dbReference>
<keyword evidence="4" id="KW-0677">Repeat</keyword>
<dbReference type="InterPro" id="IPR055414">
    <property type="entry name" value="LRR_R13L4/SHOC2-like"/>
</dbReference>
<dbReference type="Gene3D" id="3.80.10.10">
    <property type="entry name" value="Ribonuclease Inhibitor"/>
    <property type="match status" value="2"/>
</dbReference>
<dbReference type="Pfam" id="PF18052">
    <property type="entry name" value="Rx_N"/>
    <property type="match status" value="2"/>
</dbReference>
<dbReference type="EMBL" id="JACXVP010000012">
    <property type="protein sequence ID" value="KAG5572852.1"/>
    <property type="molecule type" value="Genomic_DNA"/>
</dbReference>
<feature type="domain" description="AAA+ ATPase" evidence="10">
    <location>
        <begin position="180"/>
        <end position="331"/>
    </location>
</feature>
<evidence type="ECO:0000256" key="5">
    <source>
        <dbReference type="ARBA" id="ARBA00022741"/>
    </source>
</evidence>
<dbReference type="GO" id="GO:0043531">
    <property type="term" value="F:ADP binding"/>
    <property type="evidence" value="ECO:0007669"/>
    <property type="project" value="InterPro"/>
</dbReference>
<dbReference type="Proteomes" id="UP000824120">
    <property type="component" value="Chromosome 12"/>
</dbReference>
<dbReference type="SMART" id="SM00382">
    <property type="entry name" value="AAA"/>
    <property type="match status" value="1"/>
</dbReference>
<dbReference type="PANTHER" id="PTHR23155">
    <property type="entry name" value="DISEASE RESISTANCE PROTEIN RP"/>
    <property type="match status" value="1"/>
</dbReference>
<dbReference type="OrthoDB" id="3429988at2759"/>
<dbReference type="InterPro" id="IPR002182">
    <property type="entry name" value="NB-ARC"/>
</dbReference>
<dbReference type="Gene3D" id="3.40.50.300">
    <property type="entry name" value="P-loop containing nucleotide triphosphate hydrolases"/>
    <property type="match status" value="2"/>
</dbReference>
<dbReference type="InterPro" id="IPR003593">
    <property type="entry name" value="AAA+_ATPase"/>
</dbReference>
<dbReference type="InterPro" id="IPR042197">
    <property type="entry name" value="Apaf_helical"/>
</dbReference>
<dbReference type="InterPro" id="IPR041118">
    <property type="entry name" value="Rx_N"/>
</dbReference>
<dbReference type="InterPro" id="IPR032675">
    <property type="entry name" value="LRR_dom_sf"/>
</dbReference>
<dbReference type="Pfam" id="PF00931">
    <property type="entry name" value="NB-ARC"/>
    <property type="match status" value="2"/>
</dbReference>
<keyword evidence="6" id="KW-0611">Plant defense</keyword>
<dbReference type="SUPFAM" id="SSF52540">
    <property type="entry name" value="P-loop containing nucleoside triphosphate hydrolases"/>
    <property type="match status" value="2"/>
</dbReference>
<comment type="similarity">
    <text evidence="2">Belongs to the disease resistance NB-LRR family.</text>
</comment>
<evidence type="ECO:0000256" key="8">
    <source>
        <dbReference type="ARBA" id="ARBA00023054"/>
    </source>
</evidence>
<dbReference type="InterPro" id="IPR038005">
    <property type="entry name" value="RX-like_CC"/>
</dbReference>
<dbReference type="GO" id="GO:0016020">
    <property type="term" value="C:membrane"/>
    <property type="evidence" value="ECO:0007669"/>
    <property type="project" value="UniProtKB-SubCell"/>
</dbReference>
<dbReference type="PANTHER" id="PTHR23155:SF1238">
    <property type="entry name" value="TOMV SUSCEPTIBLE PROTEIN TM-2"/>
    <property type="match status" value="1"/>
</dbReference>
<reference evidence="11 12" key="1">
    <citation type="submission" date="2020-09" db="EMBL/GenBank/DDBJ databases">
        <title>De no assembly of potato wild relative species, Solanum commersonii.</title>
        <authorList>
            <person name="Cho K."/>
        </authorList>
    </citation>
    <scope>NUCLEOTIDE SEQUENCE [LARGE SCALE GENOMIC DNA]</scope>
    <source>
        <strain evidence="11">LZ3.2</strain>
        <tissue evidence="11">Leaf</tissue>
    </source>
</reference>
<evidence type="ECO:0000256" key="7">
    <source>
        <dbReference type="ARBA" id="ARBA00022840"/>
    </source>
</evidence>
<dbReference type="Gene3D" id="1.10.10.10">
    <property type="entry name" value="Winged helix-like DNA-binding domain superfamily/Winged helix DNA-binding domain"/>
    <property type="match status" value="2"/>
</dbReference>
<dbReference type="InterPro" id="IPR058922">
    <property type="entry name" value="WHD_DRP"/>
</dbReference>
<dbReference type="InterPro" id="IPR027417">
    <property type="entry name" value="P-loop_NTPase"/>
</dbReference>
<dbReference type="GO" id="GO:0005524">
    <property type="term" value="F:ATP binding"/>
    <property type="evidence" value="ECO:0007669"/>
    <property type="project" value="UniProtKB-KW"/>
</dbReference>
<evidence type="ECO:0000256" key="1">
    <source>
        <dbReference type="ARBA" id="ARBA00004170"/>
    </source>
</evidence>
<dbReference type="CDD" id="cd14798">
    <property type="entry name" value="RX-CC_like"/>
    <property type="match status" value="2"/>
</dbReference>
<proteinExistence type="inferred from homology"/>
<keyword evidence="8" id="KW-0175">Coiled coil</keyword>
<evidence type="ECO:0000313" key="11">
    <source>
        <dbReference type="EMBL" id="KAG5572852.1"/>
    </source>
</evidence>
<evidence type="ECO:0000256" key="2">
    <source>
        <dbReference type="ARBA" id="ARBA00008894"/>
    </source>
</evidence>
<evidence type="ECO:0000313" key="12">
    <source>
        <dbReference type="Proteomes" id="UP000824120"/>
    </source>
</evidence>
<dbReference type="Gene3D" id="1.10.8.430">
    <property type="entry name" value="Helical domain of apoptotic protease-activating factors"/>
    <property type="match status" value="2"/>
</dbReference>
<dbReference type="GO" id="GO:0051607">
    <property type="term" value="P:defense response to virus"/>
    <property type="evidence" value="ECO:0007669"/>
    <property type="project" value="UniProtKB-ARBA"/>
</dbReference>
<comment type="caution">
    <text evidence="11">The sequence shown here is derived from an EMBL/GenBank/DDBJ whole genome shotgun (WGS) entry which is preliminary data.</text>
</comment>
<sequence>MAEILLTAVINKSIEIAGNVLFQEGTRLYWLKEDIDWLQREMRHIQSYIDDAKAKEVGGDSRVKNLLKDIQQLAVDVEDLLDEFLPEIQQSNKFKGAICCLKTVSFADEFAMEIEKIKRRAADIDRVRTTYNIMDTSNNNNDCIPLDQRRLFLHADETEVIGLDDDFNMLQAKLLDHTLPYGVVSIVGMPGLGKTTLAKKLYRHVRHQFDCSGLVYVSQQPRAGEILHDIAKQVGLMEEERKDNLEGNLKSLLKRKRYVILLDDVWDVEIWNYLKLVLPESKIGSRIIITSRNSNVGRYVGGDSSLHVLQSLDSENSFELFAKKIFIFDNDNWANASPDLVNIGRSIVGRCGGIPLAITVIAGMLRAKERTEYSWNRVLESLGHKIQDECAKVLALSYNDLPIALRPCFLYFGLFPEDHEIRAFDLTNMWIAEKLIVVNSGNMREAEDLAEDVLNDLVSRNLIQVAKRTYDGRISSCRIHDLLHSLCVDLGKESYFFHTEHNAFGDLLNVSRVRRITFNSNNIAMIKFFRSNPNPKKLRAFFCFTKDRCIFSKLAHLNFKLLRVLVVVMSQDGYGGFTMGNKFGKMSCLRYLRLEGVIRENLPNTIVKLKCLETIDIGVGDIELPCSVWDFKQLRHVHCREELKGFFSISPNMYSLAHNNVQTLMWMDDKFFEARLLHQLINLRKLGISSASDSTIKMLSALSPVPTVLEVLKLKFCNESSEQINLSSYPNIVKLHLERKMPLNCEAFPPNLVKLTLVYLMVDVHVVAVLKKFPKLRILKMVVCEHKKEEMDLSGDGFPQLEVLHIQNPLWLPGITCTDHVSMPKLNKLLLVETKCERTTFGITHTSNNNDQYDYISLDRGRLFLHVDETEVIEIAGNLLFQEGSRLNWLKEDINWLQREMRHIQSYIDNAKDKAIEGDTSVKNLIKDIQKLAGDVEDLLDEFLPKIQQSNKCKVAICWLKTACIPSHASFADEFAIEIEKIKKRVADIDRVRTTYNIIDTSNNNNDDCIPLDQRRLFLHADETEVIGLDDDFNMLKAKLLDHDLPYGVVSIVGMPGLVYVSQQPRVGEILHDIAKQVGVTEEERKDNLEGNLRSLLKRKRYVILLDDIWDVEIWNYLKLVLPEYDSKIGSRIIVTSQNSNVGRYIGGDFPVHVLQPLDSKNSFELFSKKIFNFENNNNWVNASPDLVNIGRSMVGRCGGVPLAIVVTVGMLRARERTEHAWNKVLESMGHKVQDGCAKVLALSYNDLPIALRPCLLREKEEKKKRRSRSFCQRSSWKSSGLIVVNSGNGLEVESLAEDILNDLVSRNLIQVAKRKDNGRISSCRIHDLLHSLCVELAKESNFFHTEHNAFGDPENIARVRRITFYFDNNAMNEFFRSNPKPTKLCALFCFINDCCLFSDMAHLNFRLLQMLVVVISTNYSCGVSIPKTFWNMSCLRYLRFKGYIYGKLPNSMVKLKCLETIDISNSFIELPTGVWKTTQLTHLRYYWSRQASNGCCSISPVFPNVYLWPHNNLQTLMWMDGKIFEPRLLHRLINLRKLGTKGVSDSTIKLLSALSPVPTALEVLKLRVSRHMSEQINLLSYPNIVKFYLDVYGTIHLNSEAFPPNLVKLTLLWYKVDGHVVAVLKKLPK</sequence>
<keyword evidence="5" id="KW-0547">Nucleotide-binding</keyword>
<protein>
    <recommendedName>
        <fullName evidence="10">AAA+ ATPase domain-containing protein</fullName>
    </recommendedName>
</protein>
<accession>A0A9J5WC22</accession>
<evidence type="ECO:0000256" key="9">
    <source>
        <dbReference type="ARBA" id="ARBA00023136"/>
    </source>
</evidence>
<dbReference type="Gene3D" id="1.20.5.4130">
    <property type="match status" value="2"/>
</dbReference>
<evidence type="ECO:0000259" key="10">
    <source>
        <dbReference type="SMART" id="SM00382"/>
    </source>
</evidence>
<dbReference type="Pfam" id="PF23559">
    <property type="entry name" value="WHD_DRP"/>
    <property type="match status" value="2"/>
</dbReference>
<dbReference type="InterPro" id="IPR036388">
    <property type="entry name" value="WH-like_DNA-bd_sf"/>
</dbReference>
<evidence type="ECO:0000256" key="4">
    <source>
        <dbReference type="ARBA" id="ARBA00022737"/>
    </source>
</evidence>
<organism evidence="11 12">
    <name type="scientific">Solanum commersonii</name>
    <name type="common">Commerson's wild potato</name>
    <name type="synonym">Commerson's nightshade</name>
    <dbReference type="NCBI Taxonomy" id="4109"/>
    <lineage>
        <taxon>Eukaryota</taxon>
        <taxon>Viridiplantae</taxon>
        <taxon>Streptophyta</taxon>
        <taxon>Embryophyta</taxon>
        <taxon>Tracheophyta</taxon>
        <taxon>Spermatophyta</taxon>
        <taxon>Magnoliopsida</taxon>
        <taxon>eudicotyledons</taxon>
        <taxon>Gunneridae</taxon>
        <taxon>Pentapetalae</taxon>
        <taxon>asterids</taxon>
        <taxon>lamiids</taxon>
        <taxon>Solanales</taxon>
        <taxon>Solanaceae</taxon>
        <taxon>Solanoideae</taxon>
        <taxon>Solaneae</taxon>
        <taxon>Solanum</taxon>
    </lineage>
</organism>
<dbReference type="Pfam" id="PF23598">
    <property type="entry name" value="LRR_14"/>
    <property type="match status" value="2"/>
</dbReference>
<name>A0A9J5WC22_SOLCO</name>